<protein>
    <recommendedName>
        <fullName evidence="1">Glycosyl transferase family 1 domain-containing protein</fullName>
    </recommendedName>
</protein>
<sequence>MKILFISPNAPGLSVGGIERHVKNLVDYCCQNNKEAVFLLPSFKQESREKIGNVTIIKKDFLNLSYKKFFDKKEIPAKELKIKSRQFFDFVKNLIKEENVKVVSAQNFHLSLPPVYNMMIHMICFLENVPMVIRMHSFIKSEMQKSLVNDLSWERILCVSKSVTGDCYLKGIGIDRLHTQYLGVNRKDFRPFLNKTWLKKKLGISENSKVILHASRIISGRRDILKEKGITTLLEAFSQIVNKDPLYRLVLAVASPPRHLKAEFHYALDKIKGYMQLHNIGQKVFLKEFSLEEMPLVYNGASLFVLVSENETFGQVYIEAMACGVPVVGTNVGGVPEIITDGYNGFLLAPGNPSNLAQKIEEIFNNEQLKASFIENGFKIIRRKFSSDRQISNMFNYLERIGYIEKLS</sequence>
<dbReference type="Proteomes" id="UP000177751">
    <property type="component" value="Unassembled WGS sequence"/>
</dbReference>
<dbReference type="PANTHER" id="PTHR45947:SF3">
    <property type="entry name" value="SULFOQUINOVOSYL TRANSFERASE SQD2"/>
    <property type="match status" value="1"/>
</dbReference>
<organism evidence="2 3">
    <name type="scientific">Candidatus Staskawiczbacteria bacterium RIFOXYC1_FULL_38_18</name>
    <dbReference type="NCBI Taxonomy" id="1802229"/>
    <lineage>
        <taxon>Bacteria</taxon>
        <taxon>Candidatus Staskawicziibacteriota</taxon>
    </lineage>
</organism>
<dbReference type="Gene3D" id="3.40.50.2000">
    <property type="entry name" value="Glycogen Phosphorylase B"/>
    <property type="match status" value="2"/>
</dbReference>
<reference evidence="2 3" key="1">
    <citation type="journal article" date="2016" name="Nat. Commun.">
        <title>Thousands of microbial genomes shed light on interconnected biogeochemical processes in an aquifer system.</title>
        <authorList>
            <person name="Anantharaman K."/>
            <person name="Brown C.T."/>
            <person name="Hug L.A."/>
            <person name="Sharon I."/>
            <person name="Castelle C.J."/>
            <person name="Probst A.J."/>
            <person name="Thomas B.C."/>
            <person name="Singh A."/>
            <person name="Wilkins M.J."/>
            <person name="Karaoz U."/>
            <person name="Brodie E.L."/>
            <person name="Williams K.H."/>
            <person name="Hubbard S.S."/>
            <person name="Banfield J.F."/>
        </authorList>
    </citation>
    <scope>NUCLEOTIDE SEQUENCE [LARGE SCALE GENOMIC DNA]</scope>
</reference>
<dbReference type="InterPro" id="IPR001296">
    <property type="entry name" value="Glyco_trans_1"/>
</dbReference>
<dbReference type="AlphaFoldDB" id="A0A1G2JB84"/>
<dbReference type="Pfam" id="PF00534">
    <property type="entry name" value="Glycos_transf_1"/>
    <property type="match status" value="1"/>
</dbReference>
<dbReference type="GO" id="GO:0016757">
    <property type="term" value="F:glycosyltransferase activity"/>
    <property type="evidence" value="ECO:0007669"/>
    <property type="project" value="InterPro"/>
</dbReference>
<comment type="caution">
    <text evidence="2">The sequence shown here is derived from an EMBL/GenBank/DDBJ whole genome shotgun (WGS) entry which is preliminary data.</text>
</comment>
<dbReference type="EMBL" id="MHPP01000021">
    <property type="protein sequence ID" value="OGZ84203.1"/>
    <property type="molecule type" value="Genomic_DNA"/>
</dbReference>
<dbReference type="InterPro" id="IPR050194">
    <property type="entry name" value="Glycosyltransferase_grp1"/>
</dbReference>
<dbReference type="CDD" id="cd03801">
    <property type="entry name" value="GT4_PimA-like"/>
    <property type="match status" value="1"/>
</dbReference>
<gene>
    <name evidence="2" type="ORF">A2401_00560</name>
</gene>
<feature type="domain" description="Glycosyl transferase family 1" evidence="1">
    <location>
        <begin position="199"/>
        <end position="379"/>
    </location>
</feature>
<dbReference type="PANTHER" id="PTHR45947">
    <property type="entry name" value="SULFOQUINOVOSYL TRANSFERASE SQD2"/>
    <property type="match status" value="1"/>
</dbReference>
<evidence type="ECO:0000259" key="1">
    <source>
        <dbReference type="Pfam" id="PF00534"/>
    </source>
</evidence>
<accession>A0A1G2JB84</accession>
<proteinExistence type="predicted"/>
<name>A0A1G2JB84_9BACT</name>
<evidence type="ECO:0000313" key="3">
    <source>
        <dbReference type="Proteomes" id="UP000177751"/>
    </source>
</evidence>
<evidence type="ECO:0000313" key="2">
    <source>
        <dbReference type="EMBL" id="OGZ84203.1"/>
    </source>
</evidence>
<dbReference type="SUPFAM" id="SSF53756">
    <property type="entry name" value="UDP-Glycosyltransferase/glycogen phosphorylase"/>
    <property type="match status" value="1"/>
</dbReference>
<dbReference type="STRING" id="1802229.A2401_00560"/>